<dbReference type="InterPro" id="IPR008927">
    <property type="entry name" value="6-PGluconate_DH-like_C_sf"/>
</dbReference>
<comment type="catalytic activity">
    <reaction evidence="8">
        <text>a (3S)-3-hydroxyacyl-CoA + NAD(+) = a 3-oxoacyl-CoA + NADH + H(+)</text>
        <dbReference type="Rhea" id="RHEA:22432"/>
        <dbReference type="ChEBI" id="CHEBI:15378"/>
        <dbReference type="ChEBI" id="CHEBI:57318"/>
        <dbReference type="ChEBI" id="CHEBI:57540"/>
        <dbReference type="ChEBI" id="CHEBI:57945"/>
        <dbReference type="ChEBI" id="CHEBI:90726"/>
        <dbReference type="EC" id="1.1.1.35"/>
    </reaction>
</comment>
<evidence type="ECO:0000256" key="4">
    <source>
        <dbReference type="ARBA" id="ARBA00022963"/>
    </source>
</evidence>
<feature type="domain" description="3-hydroxyacyl-CoA dehydrogenase NAD binding" evidence="10">
    <location>
        <begin position="7"/>
        <end position="190"/>
    </location>
</feature>
<dbReference type="Gene3D" id="3.40.50.720">
    <property type="entry name" value="NAD(P)-binding Rossmann-like Domain"/>
    <property type="match status" value="1"/>
</dbReference>
<evidence type="ECO:0000256" key="1">
    <source>
        <dbReference type="ARBA" id="ARBA00005005"/>
    </source>
</evidence>
<dbReference type="SUPFAM" id="SSF52096">
    <property type="entry name" value="ClpP/crotonase"/>
    <property type="match status" value="1"/>
</dbReference>
<dbReference type="Pfam" id="PF00725">
    <property type="entry name" value="3HCDH"/>
    <property type="match status" value="1"/>
</dbReference>
<evidence type="ECO:0000256" key="6">
    <source>
        <dbReference type="ARBA" id="ARBA00023027"/>
    </source>
</evidence>
<dbReference type="PANTHER" id="PTHR48075">
    <property type="entry name" value="3-HYDROXYACYL-COA DEHYDROGENASE FAMILY PROTEIN"/>
    <property type="match status" value="1"/>
</dbReference>
<organism evidence="11 12">
    <name type="scientific">Corynebacterium vitaeruminis DSM 20294</name>
    <dbReference type="NCBI Taxonomy" id="1224164"/>
    <lineage>
        <taxon>Bacteria</taxon>
        <taxon>Bacillati</taxon>
        <taxon>Actinomycetota</taxon>
        <taxon>Actinomycetes</taxon>
        <taxon>Mycobacteriales</taxon>
        <taxon>Corynebacteriaceae</taxon>
        <taxon>Corynebacterium</taxon>
    </lineage>
</organism>
<evidence type="ECO:0000259" key="9">
    <source>
        <dbReference type="Pfam" id="PF00725"/>
    </source>
</evidence>
<keyword evidence="6" id="KW-0520">NAD</keyword>
<evidence type="ECO:0000256" key="7">
    <source>
        <dbReference type="ARBA" id="ARBA00023098"/>
    </source>
</evidence>
<dbReference type="KEGG" id="cvt:B843_01190"/>
<keyword evidence="7" id="KW-0443">Lipid metabolism</keyword>
<proteinExistence type="inferred from homology"/>
<dbReference type="Gene3D" id="3.90.226.10">
    <property type="entry name" value="2-enoyl-CoA Hydratase, Chain A, domain 1"/>
    <property type="match status" value="1"/>
</dbReference>
<evidence type="ECO:0000256" key="5">
    <source>
        <dbReference type="ARBA" id="ARBA00023002"/>
    </source>
</evidence>
<keyword evidence="5" id="KW-0560">Oxidoreductase</keyword>
<dbReference type="eggNOG" id="COG1024">
    <property type="taxonomic scope" value="Bacteria"/>
</dbReference>
<dbReference type="HOGENOM" id="CLU_010448_0_0_11"/>
<accession>W5XY56</accession>
<sequence length="753" mass="80605">MSQTIKKAAVIGAGSMGAGIAAHMANAGIEVLLLDMSTDGATHGERSARARAGVETQLKRRGFMRPEFAERVTAGNTEDDLARLGEVDWVVEAIFENLEAKRELYARLEEHLAPEALLTSNTSTIPLAQLVEGMPATRRERFAITHFFNPPRVMRLVELVSGADTSEDTLATLRRACERQLGKVALDCRDTPGFIANRVGNLWMAAGARIALDSGVVPELADATFGRQFGIPRTGIFGLFDYIGLQLVPPIWASLTAALPASDAYHRYPIVDDPLFKGLLERGLTGRTGPSGIYRGRDEVIGEGFEYRQRQPIEDPAAAKKTALEVMETASPGGRFARETYLATLRYCIDTAAEICDTVDGIDVAMELGYAWKQGPFRLADSIGLEWLRAAFAEQPEGVPALLEAAITAGGFYPGPGKVLRADGQVADVAAREGVVTVAELAGRPDTRVVAENAAGRVLLLVGGVGIFNLATPMNSLNAEAFDLIQRTVVEGPSWGVKALVIASDEARAFSAGANLGTLVEAAETGDDAAVEVLMRRGSTTLRELRKAPFPVVAAVRGVALGGGMELLLACDKTVIHAESRLGFPERVVGLYPAWCGTVRTLERLYRHGAEDPVRAAFGLIAAADQRAPFDLQALGVLGEEDRIVLSVDHVIGDAVELASSLADGYAPPSDGEVPVWTSSTLLIDTIDVSEMSETDMAILTALASVYTIEGAETVGVDTLAEREVDRCVPLLLRPENLERARHMAATRKALRN</sequence>
<evidence type="ECO:0000256" key="8">
    <source>
        <dbReference type="ARBA" id="ARBA00049556"/>
    </source>
</evidence>
<evidence type="ECO:0000256" key="3">
    <source>
        <dbReference type="ARBA" id="ARBA00022832"/>
    </source>
</evidence>
<comment type="pathway">
    <text evidence="1">Lipid metabolism; fatty acid beta-oxidation.</text>
</comment>
<evidence type="ECO:0000259" key="10">
    <source>
        <dbReference type="Pfam" id="PF02737"/>
    </source>
</evidence>
<dbReference type="GO" id="GO:0006635">
    <property type="term" value="P:fatty acid beta-oxidation"/>
    <property type="evidence" value="ECO:0007669"/>
    <property type="project" value="UniProtKB-UniPathway"/>
</dbReference>
<dbReference type="eggNOG" id="COG1250">
    <property type="taxonomic scope" value="Bacteria"/>
</dbReference>
<reference evidence="11 12" key="1">
    <citation type="submission" date="2013-02" db="EMBL/GenBank/DDBJ databases">
        <title>The complete genome sequence of Corynebacterium vitaeruminis DSM 20294.</title>
        <authorList>
            <person name="Ruckert C."/>
            <person name="Albersmeier A."/>
            <person name="Kalinowski J."/>
        </authorList>
    </citation>
    <scope>NUCLEOTIDE SEQUENCE [LARGE SCALE GENOMIC DNA]</scope>
    <source>
        <strain evidence="12">ATCC 10234</strain>
    </source>
</reference>
<dbReference type="STRING" id="1224164.B843_01190"/>
<dbReference type="Proteomes" id="UP000019222">
    <property type="component" value="Chromosome"/>
</dbReference>
<gene>
    <name evidence="11" type="ORF">B843_01190</name>
</gene>
<dbReference type="SUPFAM" id="SSF51735">
    <property type="entry name" value="NAD(P)-binding Rossmann-fold domains"/>
    <property type="match status" value="1"/>
</dbReference>
<dbReference type="InterPro" id="IPR036291">
    <property type="entry name" value="NAD(P)-bd_dom_sf"/>
</dbReference>
<dbReference type="Gene3D" id="1.10.1040.50">
    <property type="match status" value="1"/>
</dbReference>
<dbReference type="CDD" id="cd06558">
    <property type="entry name" value="crotonase-like"/>
    <property type="match status" value="1"/>
</dbReference>
<dbReference type="InterPro" id="IPR029045">
    <property type="entry name" value="ClpP/crotonase-like_dom_sf"/>
</dbReference>
<name>W5XY56_9CORY</name>
<evidence type="ECO:0000313" key="11">
    <source>
        <dbReference type="EMBL" id="AHI21634.1"/>
    </source>
</evidence>
<dbReference type="InterPro" id="IPR006108">
    <property type="entry name" value="3HC_DH_C"/>
</dbReference>
<protein>
    <submittedName>
        <fullName evidence="11">3-hydroxyacyl-CoA dehydrogenase</fullName>
    </submittedName>
</protein>
<dbReference type="InterPro" id="IPR001753">
    <property type="entry name" value="Enoyl-CoA_hydra/iso"/>
</dbReference>
<dbReference type="AlphaFoldDB" id="W5XY56"/>
<keyword evidence="12" id="KW-1185">Reference proteome</keyword>
<dbReference type="GO" id="GO:0070403">
    <property type="term" value="F:NAD+ binding"/>
    <property type="evidence" value="ECO:0007669"/>
    <property type="project" value="InterPro"/>
</dbReference>
<dbReference type="PATRIC" id="fig|1224164.3.peg.231"/>
<dbReference type="EMBL" id="CP004353">
    <property type="protein sequence ID" value="AHI21634.1"/>
    <property type="molecule type" value="Genomic_DNA"/>
</dbReference>
<dbReference type="GO" id="GO:0003857">
    <property type="term" value="F:(3S)-3-hydroxyacyl-CoA dehydrogenase (NAD+) activity"/>
    <property type="evidence" value="ECO:0007669"/>
    <property type="project" value="UniProtKB-EC"/>
</dbReference>
<dbReference type="PANTHER" id="PTHR48075:SF7">
    <property type="entry name" value="3-HYDROXYACYL-COA DEHYDROGENASE-RELATED"/>
    <property type="match status" value="1"/>
</dbReference>
<feature type="domain" description="3-hydroxyacyl-CoA dehydrogenase C-terminal" evidence="9">
    <location>
        <begin position="193"/>
        <end position="295"/>
    </location>
</feature>
<dbReference type="InterPro" id="IPR006176">
    <property type="entry name" value="3-OHacyl-CoA_DH_NAD-bd"/>
</dbReference>
<dbReference type="Pfam" id="PF02737">
    <property type="entry name" value="3HCDH_N"/>
    <property type="match status" value="1"/>
</dbReference>
<dbReference type="Pfam" id="PF00378">
    <property type="entry name" value="ECH_1"/>
    <property type="match status" value="1"/>
</dbReference>
<dbReference type="SUPFAM" id="SSF48179">
    <property type="entry name" value="6-phosphogluconate dehydrogenase C-terminal domain-like"/>
    <property type="match status" value="2"/>
</dbReference>
<comment type="similarity">
    <text evidence="2">Belongs to the 3-hydroxyacyl-CoA dehydrogenase family.</text>
</comment>
<dbReference type="UniPathway" id="UPA00659"/>
<evidence type="ECO:0000256" key="2">
    <source>
        <dbReference type="ARBA" id="ARBA00009463"/>
    </source>
</evidence>
<keyword evidence="4" id="KW-0442">Lipid degradation</keyword>
<dbReference type="RefSeq" id="WP_025251705.1">
    <property type="nucleotide sequence ID" value="NZ_CP004353.1"/>
</dbReference>
<keyword evidence="3" id="KW-0276">Fatty acid metabolism</keyword>
<evidence type="ECO:0000313" key="12">
    <source>
        <dbReference type="Proteomes" id="UP000019222"/>
    </source>
</evidence>